<organism evidence="1 2">
    <name type="scientific">Candidatus Andeanibacterium colombiense</name>
    <dbReference type="NCBI Taxonomy" id="3121345"/>
    <lineage>
        <taxon>Bacteria</taxon>
        <taxon>Pseudomonadati</taxon>
        <taxon>Pseudomonadota</taxon>
        <taxon>Alphaproteobacteria</taxon>
        <taxon>Sphingomonadales</taxon>
        <taxon>Sphingomonadaceae</taxon>
        <taxon>Candidatus Andeanibacterium</taxon>
    </lineage>
</organism>
<dbReference type="InterPro" id="IPR023214">
    <property type="entry name" value="HAD_sf"/>
</dbReference>
<dbReference type="Pfam" id="PF13242">
    <property type="entry name" value="Hydrolase_like"/>
    <property type="match status" value="1"/>
</dbReference>
<dbReference type="GO" id="GO:0005737">
    <property type="term" value="C:cytoplasm"/>
    <property type="evidence" value="ECO:0007669"/>
    <property type="project" value="TreeGrafter"/>
</dbReference>
<evidence type="ECO:0000313" key="1">
    <source>
        <dbReference type="EMBL" id="WEK48011.1"/>
    </source>
</evidence>
<dbReference type="Proteomes" id="UP001218362">
    <property type="component" value="Chromosome"/>
</dbReference>
<dbReference type="PANTHER" id="PTHR19288:SF46">
    <property type="entry name" value="HALOACID DEHALOGENASE-LIKE HYDROLASE DOMAIN-CONTAINING PROTEIN 2"/>
    <property type="match status" value="1"/>
</dbReference>
<reference evidence="1" key="1">
    <citation type="submission" date="2023-03" db="EMBL/GenBank/DDBJ databases">
        <title>Andean soil-derived lignocellulolytic bacterial consortium as a source of novel taxa and putative plastic-active enzymes.</title>
        <authorList>
            <person name="Diaz-Garcia L."/>
            <person name="Chuvochina M."/>
            <person name="Feuerriegel G."/>
            <person name="Bunk B."/>
            <person name="Sproer C."/>
            <person name="Streit W.R."/>
            <person name="Rodriguez L.M."/>
            <person name="Overmann J."/>
            <person name="Jimenez D.J."/>
        </authorList>
    </citation>
    <scope>NUCLEOTIDE SEQUENCE</scope>
    <source>
        <strain evidence="1">MAG 26</strain>
    </source>
</reference>
<dbReference type="InterPro" id="IPR006357">
    <property type="entry name" value="HAD-SF_hydro_IIA"/>
</dbReference>
<gene>
    <name evidence="1" type="ORF">P0Y56_06860</name>
</gene>
<evidence type="ECO:0000313" key="2">
    <source>
        <dbReference type="Proteomes" id="UP001218362"/>
    </source>
</evidence>
<dbReference type="Gene3D" id="3.40.50.1000">
    <property type="entry name" value="HAD superfamily/HAD-like"/>
    <property type="match status" value="2"/>
</dbReference>
<protein>
    <submittedName>
        <fullName evidence="1">HAD hydrolase-like protein</fullName>
    </submittedName>
</protein>
<name>A0AAJ6BQ92_9SPHN</name>
<dbReference type="AlphaFoldDB" id="A0AAJ6BQ92"/>
<dbReference type="InterPro" id="IPR036412">
    <property type="entry name" value="HAD-like_sf"/>
</dbReference>
<dbReference type="PANTHER" id="PTHR19288">
    <property type="entry name" value="4-NITROPHENYLPHOSPHATASE-RELATED"/>
    <property type="match status" value="1"/>
</dbReference>
<sequence>MTQFDEPIGIAKGVMFDLDGTLILSDRKLGGYTVLPGAVETLTALKDRGIPYLALTNGSAYPAHVQAPRLRAIGLPIPEENLFTPNSVAAGVFKDRGARRVLVLGTEGVAEALEGDGVSTVMPEAAEAASADAVYVAWHPGCTMEHIHAACEAVLAGAALFTASDVPFFATKDGRSFGYSCAISGAIARVTGKEPEVTGKPSLHAMHFVARQLGLDAAEIAVIGDDPRVETEMARLGGAIGIGVTTGTTSREGWAATLPEHRPHRVIDRIDAILEMGLLG</sequence>
<dbReference type="SUPFAM" id="SSF56784">
    <property type="entry name" value="HAD-like"/>
    <property type="match status" value="1"/>
</dbReference>
<proteinExistence type="predicted"/>
<dbReference type="KEGG" id="acob:P0Y56_06860"/>
<dbReference type="EMBL" id="CP119316">
    <property type="protein sequence ID" value="WEK48011.1"/>
    <property type="molecule type" value="Genomic_DNA"/>
</dbReference>
<dbReference type="GO" id="GO:0016791">
    <property type="term" value="F:phosphatase activity"/>
    <property type="evidence" value="ECO:0007669"/>
    <property type="project" value="TreeGrafter"/>
</dbReference>
<keyword evidence="1" id="KW-0378">Hydrolase</keyword>
<dbReference type="Pfam" id="PF13344">
    <property type="entry name" value="Hydrolase_6"/>
    <property type="match status" value="1"/>
</dbReference>
<accession>A0AAJ6BQ92</accession>